<dbReference type="GO" id="GO:0006355">
    <property type="term" value="P:regulation of DNA-templated transcription"/>
    <property type="evidence" value="ECO:0007669"/>
    <property type="project" value="InterPro"/>
</dbReference>
<dbReference type="Pfam" id="PF01402">
    <property type="entry name" value="RHH_1"/>
    <property type="match status" value="1"/>
</dbReference>
<organism evidence="2">
    <name type="scientific">uncultured Desulfobacterium sp</name>
    <dbReference type="NCBI Taxonomy" id="201089"/>
    <lineage>
        <taxon>Bacteria</taxon>
        <taxon>Pseudomonadati</taxon>
        <taxon>Thermodesulfobacteriota</taxon>
        <taxon>Desulfobacteria</taxon>
        <taxon>Desulfobacterales</taxon>
        <taxon>Desulfobacteriaceae</taxon>
        <taxon>Desulfobacterium</taxon>
        <taxon>environmental samples</taxon>
    </lineage>
</organism>
<accession>E1YJI4</accession>
<dbReference type="Gene3D" id="1.10.1220.10">
    <property type="entry name" value="Met repressor-like"/>
    <property type="match status" value="1"/>
</dbReference>
<gene>
    <name evidence="2" type="ORF">N47_E49500</name>
</gene>
<evidence type="ECO:0000313" key="2">
    <source>
        <dbReference type="EMBL" id="CBX31438.1"/>
    </source>
</evidence>
<feature type="domain" description="Ribbon-helix-helix protein CopG" evidence="1">
    <location>
        <begin position="4"/>
        <end position="40"/>
    </location>
</feature>
<name>E1YJI4_9BACT</name>
<dbReference type="AlphaFoldDB" id="E1YJI4"/>
<dbReference type="InterPro" id="IPR010985">
    <property type="entry name" value="Ribbon_hlx_hlx"/>
</dbReference>
<evidence type="ECO:0000259" key="1">
    <source>
        <dbReference type="Pfam" id="PF01402"/>
    </source>
</evidence>
<dbReference type="InterPro" id="IPR002145">
    <property type="entry name" value="CopG"/>
</dbReference>
<dbReference type="EMBL" id="FR695877">
    <property type="protein sequence ID" value="CBX31438.1"/>
    <property type="molecule type" value="Genomic_DNA"/>
</dbReference>
<sequence>MRYVLSLSLTEQMAKELNSYAKITGRNKSDILKESLSNYLWEIKFKETRKRLSVKAKKAGFLTEDDVFKAVS</sequence>
<proteinExistence type="predicted"/>
<dbReference type="InterPro" id="IPR013321">
    <property type="entry name" value="Arc_rbn_hlx_hlx"/>
</dbReference>
<dbReference type="SUPFAM" id="SSF47598">
    <property type="entry name" value="Ribbon-helix-helix"/>
    <property type="match status" value="1"/>
</dbReference>
<reference evidence="2" key="1">
    <citation type="journal article" date="2011" name="Environ. Microbiol.">
        <title>Genomic insights into the metabolic potential of the polycyclic aromatic hydrocarbon degrading sulfate-reducing Deltaproteobacterium N47.</title>
        <authorList>
            <person name="Bergmann F."/>
            <person name="Selesi D."/>
            <person name="Weinmaier T."/>
            <person name="Tischler P."/>
            <person name="Rattei T."/>
            <person name="Meckenstock R.U."/>
        </authorList>
    </citation>
    <scope>NUCLEOTIDE SEQUENCE</scope>
</reference>
<protein>
    <recommendedName>
        <fullName evidence="1">Ribbon-helix-helix protein CopG domain-containing protein</fullName>
    </recommendedName>
</protein>